<comment type="caution">
    <text evidence="1">The sequence shown here is derived from an EMBL/GenBank/DDBJ whole genome shotgun (WGS) entry which is preliminary data.</text>
</comment>
<proteinExistence type="predicted"/>
<evidence type="ECO:0000313" key="1">
    <source>
        <dbReference type="EMBL" id="KAH3862196.1"/>
    </source>
</evidence>
<dbReference type="AlphaFoldDB" id="A0A9D4LSS3"/>
<accession>A0A9D4LSS3</accession>
<dbReference type="Proteomes" id="UP000828390">
    <property type="component" value="Unassembled WGS sequence"/>
</dbReference>
<protein>
    <submittedName>
        <fullName evidence="1">Uncharacterized protein</fullName>
    </submittedName>
</protein>
<sequence length="50" mass="5455">MGVVVQPADVGFPVLSDQDEADLGVRTRRRPQTRVHAHYVEGVVGDIVVN</sequence>
<gene>
    <name evidence="1" type="ORF">DPMN_025162</name>
</gene>
<reference evidence="1" key="1">
    <citation type="journal article" date="2019" name="bioRxiv">
        <title>The Genome of the Zebra Mussel, Dreissena polymorpha: A Resource for Invasive Species Research.</title>
        <authorList>
            <person name="McCartney M.A."/>
            <person name="Auch B."/>
            <person name="Kono T."/>
            <person name="Mallez S."/>
            <person name="Zhang Y."/>
            <person name="Obille A."/>
            <person name="Becker A."/>
            <person name="Abrahante J.E."/>
            <person name="Garbe J."/>
            <person name="Badalamenti J.P."/>
            <person name="Herman A."/>
            <person name="Mangelson H."/>
            <person name="Liachko I."/>
            <person name="Sullivan S."/>
            <person name="Sone E.D."/>
            <person name="Koren S."/>
            <person name="Silverstein K.A.T."/>
            <person name="Beckman K.B."/>
            <person name="Gohl D.M."/>
        </authorList>
    </citation>
    <scope>NUCLEOTIDE SEQUENCE</scope>
    <source>
        <strain evidence="1">Duluth1</strain>
        <tissue evidence="1">Whole animal</tissue>
    </source>
</reference>
<organism evidence="1 2">
    <name type="scientific">Dreissena polymorpha</name>
    <name type="common">Zebra mussel</name>
    <name type="synonym">Mytilus polymorpha</name>
    <dbReference type="NCBI Taxonomy" id="45954"/>
    <lineage>
        <taxon>Eukaryota</taxon>
        <taxon>Metazoa</taxon>
        <taxon>Spiralia</taxon>
        <taxon>Lophotrochozoa</taxon>
        <taxon>Mollusca</taxon>
        <taxon>Bivalvia</taxon>
        <taxon>Autobranchia</taxon>
        <taxon>Heteroconchia</taxon>
        <taxon>Euheterodonta</taxon>
        <taxon>Imparidentia</taxon>
        <taxon>Neoheterodontei</taxon>
        <taxon>Myida</taxon>
        <taxon>Dreissenoidea</taxon>
        <taxon>Dreissenidae</taxon>
        <taxon>Dreissena</taxon>
    </lineage>
</organism>
<dbReference type="EMBL" id="JAIWYP010000002">
    <property type="protein sequence ID" value="KAH3862196.1"/>
    <property type="molecule type" value="Genomic_DNA"/>
</dbReference>
<keyword evidence="2" id="KW-1185">Reference proteome</keyword>
<name>A0A9D4LSS3_DREPO</name>
<evidence type="ECO:0000313" key="2">
    <source>
        <dbReference type="Proteomes" id="UP000828390"/>
    </source>
</evidence>
<reference evidence="1" key="2">
    <citation type="submission" date="2020-11" db="EMBL/GenBank/DDBJ databases">
        <authorList>
            <person name="McCartney M.A."/>
            <person name="Auch B."/>
            <person name="Kono T."/>
            <person name="Mallez S."/>
            <person name="Becker A."/>
            <person name="Gohl D.M."/>
            <person name="Silverstein K.A.T."/>
            <person name="Koren S."/>
            <person name="Bechman K.B."/>
            <person name="Herman A."/>
            <person name="Abrahante J.E."/>
            <person name="Garbe J."/>
        </authorList>
    </citation>
    <scope>NUCLEOTIDE SEQUENCE</scope>
    <source>
        <strain evidence="1">Duluth1</strain>
        <tissue evidence="1">Whole animal</tissue>
    </source>
</reference>